<sequence length="81" mass="8643">MRDHTQTLLAGDYSLLNMGKRKRAITKANYLETRKVGSRVGEATAAKHVEAAAVAARASCARAPAARQTFNQGSASQVVQN</sequence>
<reference evidence="1 2" key="1">
    <citation type="journal article" date="2022" name="Genome Biol. Evol.">
        <title>The Spruce Budworm Genome: Reconstructing the Evolutionary History of Antifreeze Proteins.</title>
        <authorList>
            <person name="Beliveau C."/>
            <person name="Gagne P."/>
            <person name="Picq S."/>
            <person name="Vernygora O."/>
            <person name="Keeling C.I."/>
            <person name="Pinkney K."/>
            <person name="Doucet D."/>
            <person name="Wen F."/>
            <person name="Johnston J.S."/>
            <person name="Maaroufi H."/>
            <person name="Boyle B."/>
            <person name="Laroche J."/>
            <person name="Dewar K."/>
            <person name="Juretic N."/>
            <person name="Blackburn G."/>
            <person name="Nisole A."/>
            <person name="Brunet B."/>
            <person name="Brandao M."/>
            <person name="Lumley L."/>
            <person name="Duan J."/>
            <person name="Quan G."/>
            <person name="Lucarotti C.J."/>
            <person name="Roe A.D."/>
            <person name="Sperling F.A.H."/>
            <person name="Levesque R.C."/>
            <person name="Cusson M."/>
        </authorList>
    </citation>
    <scope>NUCLEOTIDE SEQUENCE [LARGE SCALE GENOMIC DNA]</scope>
    <source>
        <strain evidence="1">Glfc:IPQL:Cfum</strain>
    </source>
</reference>
<accession>A0ACC0JCE2</accession>
<organism evidence="1 2">
    <name type="scientific">Choristoneura fumiferana</name>
    <name type="common">Spruce budworm moth</name>
    <name type="synonym">Archips fumiferana</name>
    <dbReference type="NCBI Taxonomy" id="7141"/>
    <lineage>
        <taxon>Eukaryota</taxon>
        <taxon>Metazoa</taxon>
        <taxon>Ecdysozoa</taxon>
        <taxon>Arthropoda</taxon>
        <taxon>Hexapoda</taxon>
        <taxon>Insecta</taxon>
        <taxon>Pterygota</taxon>
        <taxon>Neoptera</taxon>
        <taxon>Endopterygota</taxon>
        <taxon>Lepidoptera</taxon>
        <taxon>Glossata</taxon>
        <taxon>Ditrysia</taxon>
        <taxon>Tortricoidea</taxon>
        <taxon>Tortricidae</taxon>
        <taxon>Tortricinae</taxon>
        <taxon>Choristoneura</taxon>
    </lineage>
</organism>
<gene>
    <name evidence="1" type="ORF">MSG28_009728</name>
</gene>
<evidence type="ECO:0000313" key="1">
    <source>
        <dbReference type="EMBL" id="KAI8421764.1"/>
    </source>
</evidence>
<comment type="caution">
    <text evidence="1">The sequence shown here is derived from an EMBL/GenBank/DDBJ whole genome shotgun (WGS) entry which is preliminary data.</text>
</comment>
<dbReference type="Proteomes" id="UP001064048">
    <property type="component" value="Chromosome 16"/>
</dbReference>
<proteinExistence type="predicted"/>
<name>A0ACC0JCE2_CHOFU</name>
<evidence type="ECO:0000313" key="2">
    <source>
        <dbReference type="Proteomes" id="UP001064048"/>
    </source>
</evidence>
<keyword evidence="2" id="KW-1185">Reference proteome</keyword>
<dbReference type="EMBL" id="CM046116">
    <property type="protein sequence ID" value="KAI8421764.1"/>
    <property type="molecule type" value="Genomic_DNA"/>
</dbReference>
<protein>
    <submittedName>
        <fullName evidence="1">Uncharacterized protein</fullName>
    </submittedName>
</protein>